<evidence type="ECO:0000313" key="4">
    <source>
        <dbReference type="Proteomes" id="UP000318141"/>
    </source>
</evidence>
<sequence>MTHLSFAEFQAVSQHVEFDRPLQVVESGERVEPVSVPQRMRGIAIRWLGSLPAASRWERVQLCLNALHSRHARDWAALEQALSREFGKPAAHFVVGAVRGDAGVLTAGAVRLAPFHLNRHPEALRQQSTRNPGRSPLLPPRKFAPREPALAARRGDPAVQLNAQVRLPGARGKDAVVCRHLAMLWELTFLTHDGKVSYEAFSTATAIQRHLPPGLDCITRPRQFHSPECLRIVAHADWGAELVRHFADMTQRGEALRTIYVMSSGHGDLHAMMLGLKIRTDERVPGRRGYVVNLYDPNATATHVRAAVADEPAGLARLRAEDLFHPLVTNPGRYYDYPVSWFSCPAASHWTASDTFPNDFPDGFLVPFALWAAMRANLATPIQSCRARFERLPASQQGAFLLAQVDGTSGLFWALHKGHADAIQAWGRLLATSLLSTEVRAELLEGRHADGDPGAWFADAPALAAWEVAIDEAGLEPAQRERLLALRSSPRRATTAEVRG</sequence>
<evidence type="ECO:0000313" key="3">
    <source>
        <dbReference type="EMBL" id="TWG87574.1"/>
    </source>
</evidence>
<feature type="domain" description="ShET2 enterotoxin N-terminal" evidence="2">
    <location>
        <begin position="147"/>
        <end position="324"/>
    </location>
</feature>
<dbReference type="InterPro" id="IPR012927">
    <property type="entry name" value="Toxin_15_N"/>
</dbReference>
<gene>
    <name evidence="3" type="ORF">L602_001600000550</name>
</gene>
<reference evidence="3 4" key="1">
    <citation type="submission" date="2019-07" db="EMBL/GenBank/DDBJ databases">
        <title>Genome sequencing of lignin-degrading bacterial isolates.</title>
        <authorList>
            <person name="Gladden J."/>
        </authorList>
    </citation>
    <scope>NUCLEOTIDE SEQUENCE [LARGE SCALE GENOMIC DNA]</scope>
    <source>
        <strain evidence="3 4">J11</strain>
    </source>
</reference>
<keyword evidence="4" id="KW-1185">Reference proteome</keyword>
<dbReference type="Proteomes" id="UP000318141">
    <property type="component" value="Unassembled WGS sequence"/>
</dbReference>
<evidence type="ECO:0000256" key="1">
    <source>
        <dbReference type="SAM" id="MobiDB-lite"/>
    </source>
</evidence>
<protein>
    <submittedName>
        <fullName evidence="3">ShET2 enterotoxin</fullName>
    </submittedName>
</protein>
<name>A0A562BQY8_9BURK</name>
<dbReference type="Pfam" id="PF07906">
    <property type="entry name" value="Toxin_15"/>
    <property type="match status" value="1"/>
</dbReference>
<organism evidence="3 4">
    <name type="scientific">Cupriavidus gilardii J11</name>
    <dbReference type="NCBI Taxonomy" id="936133"/>
    <lineage>
        <taxon>Bacteria</taxon>
        <taxon>Pseudomonadati</taxon>
        <taxon>Pseudomonadota</taxon>
        <taxon>Betaproteobacteria</taxon>
        <taxon>Burkholderiales</taxon>
        <taxon>Burkholderiaceae</taxon>
        <taxon>Cupriavidus</taxon>
    </lineage>
</organism>
<feature type="region of interest" description="Disordered" evidence="1">
    <location>
        <begin position="121"/>
        <end position="143"/>
    </location>
</feature>
<dbReference type="EMBL" id="VLJN01000008">
    <property type="protein sequence ID" value="TWG87574.1"/>
    <property type="molecule type" value="Genomic_DNA"/>
</dbReference>
<accession>A0A562BQY8</accession>
<dbReference type="OrthoDB" id="9135850at2"/>
<evidence type="ECO:0000259" key="2">
    <source>
        <dbReference type="Pfam" id="PF07906"/>
    </source>
</evidence>
<proteinExistence type="predicted"/>
<comment type="caution">
    <text evidence="3">The sequence shown here is derived from an EMBL/GenBank/DDBJ whole genome shotgun (WGS) entry which is preliminary data.</text>
</comment>
<dbReference type="AlphaFoldDB" id="A0A562BQY8"/>